<dbReference type="Pfam" id="PF08592">
    <property type="entry name" value="Anthrone_oxy"/>
    <property type="match status" value="1"/>
</dbReference>
<keyword evidence="1" id="KW-0812">Transmembrane</keyword>
<evidence type="ECO:0000313" key="2">
    <source>
        <dbReference type="EMBL" id="MCF2533941.1"/>
    </source>
</evidence>
<dbReference type="InterPro" id="IPR013901">
    <property type="entry name" value="Anthrone_oxy"/>
</dbReference>
<dbReference type="Proteomes" id="UP001165378">
    <property type="component" value="Unassembled WGS sequence"/>
</dbReference>
<feature type="transmembrane region" description="Helical" evidence="1">
    <location>
        <begin position="27"/>
        <end position="51"/>
    </location>
</feature>
<keyword evidence="3" id="KW-1185">Reference proteome</keyword>
<dbReference type="EMBL" id="JAKFHA010000067">
    <property type="protein sequence ID" value="MCF2533941.1"/>
    <property type="molecule type" value="Genomic_DNA"/>
</dbReference>
<evidence type="ECO:0000256" key="1">
    <source>
        <dbReference type="SAM" id="Phobius"/>
    </source>
</evidence>
<feature type="transmembrane region" description="Helical" evidence="1">
    <location>
        <begin position="71"/>
        <end position="93"/>
    </location>
</feature>
<keyword evidence="1" id="KW-1133">Transmembrane helix</keyword>
<sequence>MTTNKHTLPLPDAAPALRPRRDAVDRMLLGGIACTAVVAGVYTLFAAVVMPRLGRKDDPGFIDAMQTANRIVETPVFLAALIGATALPAAAAWKQQKTAGGGPALRWIVAGGALYTVGLVITLAVHVPLNTSLATRGDADPVGVRAEFEDTWNTLNIVRAALSATAVAALGKAARLRRGARRTLG</sequence>
<keyword evidence="1" id="KW-0472">Membrane</keyword>
<evidence type="ECO:0000313" key="3">
    <source>
        <dbReference type="Proteomes" id="UP001165378"/>
    </source>
</evidence>
<accession>A0AA41U5E1</accession>
<dbReference type="RefSeq" id="WP_235058735.1">
    <property type="nucleotide sequence ID" value="NZ_JAKFHA010000067.1"/>
</dbReference>
<comment type="caution">
    <text evidence="2">The sequence shown here is derived from an EMBL/GenBank/DDBJ whole genome shotgun (WGS) entry which is preliminary data.</text>
</comment>
<dbReference type="AlphaFoldDB" id="A0AA41U5E1"/>
<name>A0AA41U5E1_9ACTN</name>
<reference evidence="2" key="1">
    <citation type="submission" date="2022-01" db="EMBL/GenBank/DDBJ databases">
        <title>Genome-Based Taxonomic Classification of the Phylum Actinobacteria.</title>
        <authorList>
            <person name="Gao Y."/>
        </authorList>
    </citation>
    <scope>NUCLEOTIDE SEQUENCE</scope>
    <source>
        <strain evidence="2">KLBMP 8922</strain>
    </source>
</reference>
<feature type="transmembrane region" description="Helical" evidence="1">
    <location>
        <begin position="105"/>
        <end position="127"/>
    </location>
</feature>
<proteinExistence type="predicted"/>
<gene>
    <name evidence="2" type="ORF">LZ495_42905</name>
</gene>
<protein>
    <submittedName>
        <fullName evidence="2">DUF1772 domain-containing protein</fullName>
    </submittedName>
</protein>
<organism evidence="2 3">
    <name type="scientific">Yinghuangia soli</name>
    <dbReference type="NCBI Taxonomy" id="2908204"/>
    <lineage>
        <taxon>Bacteria</taxon>
        <taxon>Bacillati</taxon>
        <taxon>Actinomycetota</taxon>
        <taxon>Actinomycetes</taxon>
        <taxon>Kitasatosporales</taxon>
        <taxon>Streptomycetaceae</taxon>
        <taxon>Yinghuangia</taxon>
    </lineage>
</organism>